<evidence type="ECO:0000259" key="5">
    <source>
        <dbReference type="Pfam" id="PF09130"/>
    </source>
</evidence>
<dbReference type="InterPro" id="IPR015814">
    <property type="entry name" value="Pgluconate_DH_NAD-bd_C"/>
</dbReference>
<dbReference type="AlphaFoldDB" id="A0A844YQV0"/>
<keyword evidence="1" id="KW-0560">Oxidoreductase</keyword>
<evidence type="ECO:0000313" key="6">
    <source>
        <dbReference type="EMBL" id="MXO70715.1"/>
    </source>
</evidence>
<organism evidence="6 7">
    <name type="scientific">Alteraurantiacibacter buctensis</name>
    <dbReference type="NCBI Taxonomy" id="1503981"/>
    <lineage>
        <taxon>Bacteria</taxon>
        <taxon>Pseudomonadati</taxon>
        <taxon>Pseudomonadota</taxon>
        <taxon>Alphaproteobacteria</taxon>
        <taxon>Sphingomonadales</taxon>
        <taxon>Erythrobacteraceae</taxon>
        <taxon>Alteraurantiacibacter</taxon>
    </lineage>
</organism>
<gene>
    <name evidence="6" type="ORF">GRI99_03595</name>
</gene>
<dbReference type="GO" id="GO:0016491">
    <property type="term" value="F:oxidoreductase activity"/>
    <property type="evidence" value="ECO:0007669"/>
    <property type="project" value="UniProtKB-KW"/>
</dbReference>
<dbReference type="EMBL" id="WTYV01000001">
    <property type="protein sequence ID" value="MXO70715.1"/>
    <property type="molecule type" value="Genomic_DNA"/>
</dbReference>
<keyword evidence="7" id="KW-1185">Reference proteome</keyword>
<dbReference type="RefSeq" id="WP_160770594.1">
    <property type="nucleotide sequence ID" value="NZ_WTYV01000001.1"/>
</dbReference>
<evidence type="ECO:0000256" key="2">
    <source>
        <dbReference type="PIRSR" id="PIRSR000103-1"/>
    </source>
</evidence>
<dbReference type="PIRSF" id="PIRSF000103">
    <property type="entry name" value="HIBADH"/>
    <property type="match status" value="1"/>
</dbReference>
<dbReference type="Proteomes" id="UP000466966">
    <property type="component" value="Unassembled WGS sequence"/>
</dbReference>
<protein>
    <submittedName>
        <fullName evidence="6">DUF1932 domain-containing protein</fullName>
    </submittedName>
</protein>
<feature type="active site" evidence="2">
    <location>
        <position position="174"/>
    </location>
</feature>
<feature type="domain" description="6-phosphogluconate dehydrogenase NADP-binding" evidence="4">
    <location>
        <begin position="12"/>
        <end position="131"/>
    </location>
</feature>
<dbReference type="Pfam" id="PF03446">
    <property type="entry name" value="NAD_binding_2"/>
    <property type="match status" value="1"/>
</dbReference>
<evidence type="ECO:0000256" key="1">
    <source>
        <dbReference type="ARBA" id="ARBA00023002"/>
    </source>
</evidence>
<dbReference type="InterPro" id="IPR036291">
    <property type="entry name" value="NAD(P)-bd_dom_sf"/>
</dbReference>
<evidence type="ECO:0000256" key="3">
    <source>
        <dbReference type="SAM" id="MobiDB-lite"/>
    </source>
</evidence>
<dbReference type="Gene3D" id="3.40.50.720">
    <property type="entry name" value="NAD(P)-binding Rossmann-like Domain"/>
    <property type="match status" value="1"/>
</dbReference>
<dbReference type="GO" id="GO:0050661">
    <property type="term" value="F:NADP binding"/>
    <property type="evidence" value="ECO:0007669"/>
    <property type="project" value="InterPro"/>
</dbReference>
<evidence type="ECO:0000259" key="4">
    <source>
        <dbReference type="Pfam" id="PF03446"/>
    </source>
</evidence>
<dbReference type="Gene3D" id="1.10.1040.10">
    <property type="entry name" value="N-(1-d-carboxylethyl)-l-norvaline Dehydrogenase, domain 2"/>
    <property type="match status" value="1"/>
</dbReference>
<dbReference type="SUPFAM" id="SSF51735">
    <property type="entry name" value="NAD(P)-binding Rossmann-fold domains"/>
    <property type="match status" value="1"/>
</dbReference>
<evidence type="ECO:0000313" key="7">
    <source>
        <dbReference type="Proteomes" id="UP000466966"/>
    </source>
</evidence>
<dbReference type="SUPFAM" id="SSF48179">
    <property type="entry name" value="6-phosphogluconate dehydrogenase C-terminal domain-like"/>
    <property type="match status" value="1"/>
</dbReference>
<dbReference type="InterPro" id="IPR013328">
    <property type="entry name" value="6PGD_dom2"/>
</dbReference>
<dbReference type="OrthoDB" id="4333at2"/>
<dbReference type="InterPro" id="IPR006115">
    <property type="entry name" value="6PGDH_NADP-bd"/>
</dbReference>
<sequence>MTDSQDPLGSPQVAVIGFGEAGSTFARAGGWDGHARAFDILPARMAVMEDCGVLPCATVADAVAGAQLVLSLVTADQAVAAAEAVAPLLPEGAFFVDMNSVAPGTKQRAAAAIAAHGGRYSDVAVMAPVDPARLNVPLLIAGPDALEAMMLVRALGFAKTRVVGDNVGQASAIKLCRSVMVKGLEALTAEMVFAASEAGVLDEVLASLDASEKHVSWRERADYNLDRMLHHGRRRAAEMAESAAMLRDLGIAPLMTDNTVRRQQQLGDLGLAPPPESLEGKLAAIKERDAAK</sequence>
<reference evidence="6 7" key="1">
    <citation type="submission" date="2019-12" db="EMBL/GenBank/DDBJ databases">
        <title>Genomic-based taxomic classification of the family Erythrobacteraceae.</title>
        <authorList>
            <person name="Xu L."/>
        </authorList>
    </citation>
    <scope>NUCLEOTIDE SEQUENCE [LARGE SCALE GENOMIC DNA]</scope>
    <source>
        <strain evidence="6 7">M0322</strain>
    </source>
</reference>
<dbReference type="InterPro" id="IPR008927">
    <property type="entry name" value="6-PGluconate_DH-like_C_sf"/>
</dbReference>
<feature type="region of interest" description="Disordered" evidence="3">
    <location>
        <begin position="268"/>
        <end position="292"/>
    </location>
</feature>
<name>A0A844YQV0_9SPHN</name>
<dbReference type="Pfam" id="PF09130">
    <property type="entry name" value="DUF1932"/>
    <property type="match status" value="1"/>
</dbReference>
<accession>A0A844YQV0</accession>
<feature type="domain" description="Phosphogluconate dehydrogenase NAD-binding putative C-terminal" evidence="5">
    <location>
        <begin position="195"/>
        <end position="265"/>
    </location>
</feature>
<dbReference type="InterPro" id="IPR015815">
    <property type="entry name" value="HIBADH-related"/>
</dbReference>
<proteinExistence type="predicted"/>
<comment type="caution">
    <text evidence="6">The sequence shown here is derived from an EMBL/GenBank/DDBJ whole genome shotgun (WGS) entry which is preliminary data.</text>
</comment>